<dbReference type="InterPro" id="IPR037231">
    <property type="entry name" value="NAP-like_sf"/>
</dbReference>
<dbReference type="GO" id="GO:0005634">
    <property type="term" value="C:nucleus"/>
    <property type="evidence" value="ECO:0007669"/>
    <property type="project" value="InterPro"/>
</dbReference>
<dbReference type="EMBL" id="QWIP01000468">
    <property type="protein sequence ID" value="RMY63326.1"/>
    <property type="molecule type" value="Genomic_DNA"/>
</dbReference>
<organism evidence="4 5">
    <name type="scientific">Hortaea werneckii</name>
    <name type="common">Black yeast</name>
    <name type="synonym">Cladosporium werneckii</name>
    <dbReference type="NCBI Taxonomy" id="91943"/>
    <lineage>
        <taxon>Eukaryota</taxon>
        <taxon>Fungi</taxon>
        <taxon>Dikarya</taxon>
        <taxon>Ascomycota</taxon>
        <taxon>Pezizomycotina</taxon>
        <taxon>Dothideomycetes</taxon>
        <taxon>Dothideomycetidae</taxon>
        <taxon>Mycosphaerellales</taxon>
        <taxon>Teratosphaeriaceae</taxon>
        <taxon>Hortaea</taxon>
    </lineage>
</organism>
<comment type="caution">
    <text evidence="4">The sequence shown here is derived from an EMBL/GenBank/DDBJ whole genome shotgun (WGS) entry which is preliminary data.</text>
</comment>
<dbReference type="FunFam" id="3.30.1120.90:FF:000003">
    <property type="entry name" value="Nucleosome assembly protein"/>
    <property type="match status" value="1"/>
</dbReference>
<evidence type="ECO:0000256" key="3">
    <source>
        <dbReference type="SAM" id="MobiDB-lite"/>
    </source>
</evidence>
<dbReference type="InterPro" id="IPR002164">
    <property type="entry name" value="NAP_family"/>
</dbReference>
<feature type="compositionally biased region" description="Polar residues" evidence="3">
    <location>
        <begin position="99"/>
        <end position="120"/>
    </location>
</feature>
<feature type="region of interest" description="Disordered" evidence="3">
    <location>
        <begin position="79"/>
        <end position="121"/>
    </location>
</feature>
<gene>
    <name evidence="4" type="ORF">D0863_10617</name>
</gene>
<comment type="similarity">
    <text evidence="1 2">Belongs to the nucleosome assembly protein (NAP) family.</text>
</comment>
<feature type="compositionally biased region" description="Basic and acidic residues" evidence="3">
    <location>
        <begin position="474"/>
        <end position="487"/>
    </location>
</feature>
<dbReference type="Proteomes" id="UP000269276">
    <property type="component" value="Unassembled WGS sequence"/>
</dbReference>
<feature type="region of interest" description="Disordered" evidence="3">
    <location>
        <begin position="214"/>
        <end position="251"/>
    </location>
</feature>
<dbReference type="Gene3D" id="1.20.5.1500">
    <property type="match status" value="1"/>
</dbReference>
<accession>A0A3M7DH72</accession>
<reference evidence="4 5" key="1">
    <citation type="journal article" date="2018" name="BMC Genomics">
        <title>Genomic evidence for intraspecific hybridization in a clonal and extremely halotolerant yeast.</title>
        <authorList>
            <person name="Gostincar C."/>
            <person name="Stajich J.E."/>
            <person name="Zupancic J."/>
            <person name="Zalar P."/>
            <person name="Gunde-Cimerman N."/>
        </authorList>
    </citation>
    <scope>NUCLEOTIDE SEQUENCE [LARGE SCALE GENOMIC DNA]</scope>
    <source>
        <strain evidence="4 5">EXF-2682</strain>
    </source>
</reference>
<evidence type="ECO:0000256" key="1">
    <source>
        <dbReference type="ARBA" id="ARBA00009947"/>
    </source>
</evidence>
<dbReference type="VEuPathDB" id="FungiDB:BTJ68_04050"/>
<sequence length="487" mass="54873">MSCGVAGEIEKLRRQSKDSCALEQFNHSTFSPNTCSPALYPTPSLHPSAAHDSAPAAEPASHLAPNPAVYHVARPTAHTTMSSNIPNKRGQSMDPAPTPQNTPMNNAPISSRAQAPQVPSINEEDLDRAAAASIFAQNPKLVSMMQNKLQGLVGKSSGYVESLPAPVRERVAGLKGVQKEHSKLEAEFQEEVLALEKRFFAKFTPLYEKRSKIVNGQTEPSKEDVEAGRADEEEDEETKQAQAEVDKQADEATANMKGIPEFWLSAMKNSSLAETITDRDEEALKHLTDIRMEYLDRPGFRLIFEFAENDFFTNKQLTKTYYYQEENGYGGDFIYDHAEGDKIEWKAGKDLTVKVESKKQRNKNTKQTRVVKKTIPTPSFFDFFNPAKPPSDEDEDVDDDIEAKLELDYQLGEDIKEKLIPRAIDWFTGEALQFEQGFDDFDEDEFEDEDDEDDEDEDERDEDEDEEDEDEEDGSKPKQETAECKQS</sequence>
<feature type="region of interest" description="Disordered" evidence="3">
    <location>
        <begin position="30"/>
        <end position="62"/>
    </location>
</feature>
<name>A0A3M7DH72_HORWE</name>
<dbReference type="PANTHER" id="PTHR11875">
    <property type="entry name" value="TESTIS-SPECIFIC Y-ENCODED PROTEIN"/>
    <property type="match status" value="1"/>
</dbReference>
<feature type="compositionally biased region" description="Polar residues" evidence="3">
    <location>
        <begin position="79"/>
        <end position="90"/>
    </location>
</feature>
<evidence type="ECO:0000313" key="4">
    <source>
        <dbReference type="EMBL" id="RMY63326.1"/>
    </source>
</evidence>
<feature type="compositionally biased region" description="Acidic residues" evidence="3">
    <location>
        <begin position="437"/>
        <end position="473"/>
    </location>
</feature>
<feature type="region of interest" description="Disordered" evidence="3">
    <location>
        <begin position="434"/>
        <end position="487"/>
    </location>
</feature>
<dbReference type="Pfam" id="PF00956">
    <property type="entry name" value="NAP"/>
    <property type="match status" value="1"/>
</dbReference>
<feature type="compositionally biased region" description="Basic and acidic residues" evidence="3">
    <location>
        <begin position="220"/>
        <end position="230"/>
    </location>
</feature>
<dbReference type="SUPFAM" id="SSF143113">
    <property type="entry name" value="NAP-like"/>
    <property type="match status" value="1"/>
</dbReference>
<dbReference type="FunFam" id="1.20.5.1500:FF:000001">
    <property type="entry name" value="Nucleosome assembly protein 1-like 1"/>
    <property type="match status" value="1"/>
</dbReference>
<dbReference type="AlphaFoldDB" id="A0A3M7DH72"/>
<dbReference type="GO" id="GO:0006334">
    <property type="term" value="P:nucleosome assembly"/>
    <property type="evidence" value="ECO:0007669"/>
    <property type="project" value="InterPro"/>
</dbReference>
<dbReference type="Gene3D" id="3.30.1120.90">
    <property type="entry name" value="Nucleosome assembly protein"/>
    <property type="match status" value="1"/>
</dbReference>
<evidence type="ECO:0008006" key="6">
    <source>
        <dbReference type="Google" id="ProtNLM"/>
    </source>
</evidence>
<protein>
    <recommendedName>
        <fullName evidence="6">Nucleosome assembly protein</fullName>
    </recommendedName>
</protein>
<evidence type="ECO:0000313" key="5">
    <source>
        <dbReference type="Proteomes" id="UP000269276"/>
    </source>
</evidence>
<feature type="compositionally biased region" description="Low complexity" evidence="3">
    <location>
        <begin position="43"/>
        <end position="62"/>
    </location>
</feature>
<proteinExistence type="inferred from homology"/>
<dbReference type="OrthoDB" id="27325at2759"/>
<evidence type="ECO:0000256" key="2">
    <source>
        <dbReference type="RuleBase" id="RU003876"/>
    </source>
</evidence>